<name>A0ACB0FL69_RANTA</name>
<evidence type="ECO:0000313" key="2">
    <source>
        <dbReference type="Proteomes" id="UP001162501"/>
    </source>
</evidence>
<protein>
    <submittedName>
        <fullName evidence="1">Uncharacterized protein</fullName>
    </submittedName>
</protein>
<sequence length="103" mass="11187">MMLKEAGQETEKGGALEAALWLKLGDAAQDTPSETSAGARVRRCCAGHCSLECERQRSSCGDPTKQPHRSLSLEEPELTPLITVKLSFASEPNSAASYWLEQH</sequence>
<dbReference type="EMBL" id="OX596093">
    <property type="protein sequence ID" value="CAI9713730.1"/>
    <property type="molecule type" value="Genomic_DNA"/>
</dbReference>
<dbReference type="Proteomes" id="UP001162501">
    <property type="component" value="Chromosome 9"/>
</dbReference>
<reference evidence="1" key="1">
    <citation type="submission" date="2023-05" db="EMBL/GenBank/DDBJ databases">
        <authorList>
            <consortium name="ELIXIR-Norway"/>
        </authorList>
    </citation>
    <scope>NUCLEOTIDE SEQUENCE</scope>
</reference>
<evidence type="ECO:0000313" key="1">
    <source>
        <dbReference type="EMBL" id="CAI9713730.1"/>
    </source>
</evidence>
<gene>
    <name evidence="1" type="ORF">MRATA1EN3_LOCUS24943</name>
</gene>
<accession>A0ACB0FL69</accession>
<proteinExistence type="predicted"/>
<organism evidence="1 2">
    <name type="scientific">Rangifer tarandus platyrhynchus</name>
    <name type="common">Svalbard reindeer</name>
    <dbReference type="NCBI Taxonomy" id="3082113"/>
    <lineage>
        <taxon>Eukaryota</taxon>
        <taxon>Metazoa</taxon>
        <taxon>Chordata</taxon>
        <taxon>Craniata</taxon>
        <taxon>Vertebrata</taxon>
        <taxon>Euteleostomi</taxon>
        <taxon>Mammalia</taxon>
        <taxon>Eutheria</taxon>
        <taxon>Laurasiatheria</taxon>
        <taxon>Artiodactyla</taxon>
        <taxon>Ruminantia</taxon>
        <taxon>Pecora</taxon>
        <taxon>Cervidae</taxon>
        <taxon>Odocoileinae</taxon>
        <taxon>Rangifer</taxon>
    </lineage>
</organism>